<dbReference type="EMBL" id="CP071503">
    <property type="protein sequence ID" value="QSX34472.1"/>
    <property type="molecule type" value="Genomic_DNA"/>
</dbReference>
<dbReference type="RefSeq" id="WP_207355674.1">
    <property type="nucleotide sequence ID" value="NZ_CP071503.1"/>
</dbReference>
<gene>
    <name evidence="1" type="ORF">JYB87_04270</name>
</gene>
<evidence type="ECO:0008006" key="3">
    <source>
        <dbReference type="Google" id="ProtNLM"/>
    </source>
</evidence>
<name>A0ABX7QSN8_9GAMM</name>
<protein>
    <recommendedName>
        <fullName evidence="3">Resolvase, N terminal domain</fullName>
    </recommendedName>
</protein>
<organism evidence="1 2">
    <name type="scientific">Shewanella avicenniae</name>
    <dbReference type="NCBI Taxonomy" id="2814294"/>
    <lineage>
        <taxon>Bacteria</taxon>
        <taxon>Pseudomonadati</taxon>
        <taxon>Pseudomonadota</taxon>
        <taxon>Gammaproteobacteria</taxon>
        <taxon>Alteromonadales</taxon>
        <taxon>Shewanellaceae</taxon>
        <taxon>Shewanella</taxon>
    </lineage>
</organism>
<keyword evidence="2" id="KW-1185">Reference proteome</keyword>
<proteinExistence type="predicted"/>
<evidence type="ECO:0000313" key="2">
    <source>
        <dbReference type="Proteomes" id="UP000662770"/>
    </source>
</evidence>
<accession>A0ABX7QSN8</accession>
<sequence length="93" mass="10825">MTVYCQYAFQLQPDMQVERILTQFAIEHFDGRQAVKIDEYQYGVDNGMNDLRAVIKEERQLITFCCRYAKDVARTESMVLAFAKAHDLVVITI</sequence>
<reference evidence="1 2" key="1">
    <citation type="submission" date="2021-03" db="EMBL/GenBank/DDBJ databases">
        <title>Novel species identification of genus Shewanella.</title>
        <authorList>
            <person name="Liu G."/>
            <person name="Zhang Q."/>
        </authorList>
    </citation>
    <scope>NUCLEOTIDE SEQUENCE [LARGE SCALE GENOMIC DNA]</scope>
    <source>
        <strain evidence="1 2">FJAT-51800</strain>
    </source>
</reference>
<dbReference type="Proteomes" id="UP000662770">
    <property type="component" value="Chromosome"/>
</dbReference>
<evidence type="ECO:0000313" key="1">
    <source>
        <dbReference type="EMBL" id="QSX34472.1"/>
    </source>
</evidence>